<feature type="binding site" evidence="7">
    <location>
        <position position="95"/>
    </location>
    <ligand>
        <name>substrate</name>
    </ligand>
</feature>
<comment type="subunit">
    <text evidence="7">Homotetramer.</text>
</comment>
<dbReference type="NCBIfam" id="TIGR01771">
    <property type="entry name" value="L-LDH-NAD"/>
    <property type="match status" value="1"/>
</dbReference>
<keyword evidence="7" id="KW-0597">Phosphoprotein</keyword>
<dbReference type="Proteomes" id="UP000004324">
    <property type="component" value="Unassembled WGS sequence"/>
</dbReference>
<evidence type="ECO:0000256" key="9">
    <source>
        <dbReference type="PIRSR" id="PIRSR000102-3"/>
    </source>
</evidence>
<dbReference type="GO" id="GO:0005737">
    <property type="term" value="C:cytoplasm"/>
    <property type="evidence" value="ECO:0007669"/>
    <property type="project" value="UniProtKB-SubCell"/>
</dbReference>
<dbReference type="PIRSF" id="PIRSF000102">
    <property type="entry name" value="Lac_mal_DH"/>
    <property type="match status" value="1"/>
</dbReference>
<dbReference type="PANTHER" id="PTHR43128">
    <property type="entry name" value="L-2-HYDROXYCARBOXYLATE DEHYDROGENASE (NAD(P)(+))"/>
    <property type="match status" value="1"/>
</dbReference>
<dbReference type="EC" id="1.1.1.27" evidence="3 7"/>
<feature type="binding site" evidence="7">
    <location>
        <position position="236"/>
    </location>
    <ligand>
        <name>substrate</name>
    </ligand>
</feature>
<keyword evidence="7" id="KW-0963">Cytoplasm</keyword>
<feature type="domain" description="Lactate/malate dehydrogenase N-terminal" evidence="10">
    <location>
        <begin position="7"/>
        <end position="149"/>
    </location>
</feature>
<dbReference type="InterPro" id="IPR011304">
    <property type="entry name" value="L-lactate_DH"/>
</dbReference>
<keyword evidence="7" id="KW-0021">Allosteric enzyme</keyword>
<feature type="binding site" evidence="7">
    <location>
        <position position="16"/>
    </location>
    <ligand>
        <name>NAD(+)</name>
        <dbReference type="ChEBI" id="CHEBI:57540"/>
    </ligand>
</feature>
<dbReference type="HAMAP" id="MF_00488">
    <property type="entry name" value="Lactate_dehydrog"/>
    <property type="match status" value="1"/>
</dbReference>
<evidence type="ECO:0000313" key="12">
    <source>
        <dbReference type="EMBL" id="EIW15481.1"/>
    </source>
</evidence>
<dbReference type="InterPro" id="IPR022383">
    <property type="entry name" value="Lactate/malate_DH_C"/>
</dbReference>
<dbReference type="SUPFAM" id="SSF56327">
    <property type="entry name" value="LDH C-terminal domain-like"/>
    <property type="match status" value="1"/>
</dbReference>
<accession>I9L5I6</accession>
<dbReference type="GO" id="GO:0006096">
    <property type="term" value="P:glycolytic process"/>
    <property type="evidence" value="ECO:0007669"/>
    <property type="project" value="UniProtKB-UniRule"/>
</dbReference>
<comment type="subcellular location">
    <subcellularLocation>
        <location evidence="7">Cytoplasm</location>
    </subcellularLocation>
</comment>
<dbReference type="GO" id="GO:0004459">
    <property type="term" value="F:L-lactate dehydrogenase (NAD+) activity"/>
    <property type="evidence" value="ECO:0007669"/>
    <property type="project" value="UniProtKB-UniRule"/>
</dbReference>
<dbReference type="GO" id="GO:0006089">
    <property type="term" value="P:lactate metabolic process"/>
    <property type="evidence" value="ECO:0007669"/>
    <property type="project" value="TreeGrafter"/>
</dbReference>
<sequence>MNATKNKLVIVGTGNVGSAVLNCALSFNFVSEIAVIDIINKKAQGEALDSTHAIPFSTTGANVNIHAGTFEECKDARVIIIAAGPSIMPGEIPDRLTLAGRNVEVMKDVMTSITQYTKDAVIIMITNPLDIMVYYAENFFGYPKNKIFGTGTTLETARFRSIMANKYKVDPKNVHGYMLGEHGNSAFPAWSLVNIAGVPYNQLDSYFQPNEPLDTEKTAAGVISVAYDVLNLKGCTNSGIAMAACHLARAVLFNERSIFPVSTTLQGEYGLHNVALSLPCIITEEGIERRIEVALSDEEIKKLQHSAQSISNVMKSVGLLK</sequence>
<proteinExistence type="inferred from homology"/>
<evidence type="ECO:0000256" key="3">
    <source>
        <dbReference type="ARBA" id="ARBA00012967"/>
    </source>
</evidence>
<comment type="activity regulation">
    <text evidence="7">Allosterically activated by fructose 1,6-bisphosphate (FBP).</text>
</comment>
<protein>
    <recommendedName>
        <fullName evidence="3 7">L-lactate dehydrogenase</fullName>
        <shortName evidence="7">L-LDH</shortName>
        <ecNumber evidence="3 7">1.1.1.27</ecNumber>
    </recommendedName>
</protein>
<gene>
    <name evidence="7" type="primary">ldh</name>
    <name evidence="12" type="ORF">FB4_1170</name>
</gene>
<evidence type="ECO:0000256" key="6">
    <source>
        <dbReference type="ARBA" id="ARBA00049258"/>
    </source>
</evidence>
<dbReference type="PRINTS" id="PR00086">
    <property type="entry name" value="LLDHDRGNASE"/>
</dbReference>
<reference evidence="12 13" key="1">
    <citation type="journal article" date="2012" name="J. Bacteriol.">
        <title>Draft Genome Sequences for Two Metal-Reducing Pelosinus fermentans Strains Isolated from a Cr(VI)-Contaminated Site and for Type Strain R7.</title>
        <authorList>
            <person name="Brown S.D."/>
            <person name="Podar M."/>
            <person name="Klingeman D.M."/>
            <person name="Johnson C.M."/>
            <person name="Yang Z.K."/>
            <person name="Utturkar S.M."/>
            <person name="Land M.L."/>
            <person name="Mosher J.J."/>
            <person name="Hurt R.A.Jr."/>
            <person name="Phelps T.J."/>
            <person name="Palumbo A.V."/>
            <person name="Arkin A.P."/>
            <person name="Hazen T.C."/>
            <person name="Elias D.A."/>
        </authorList>
    </citation>
    <scope>NUCLEOTIDE SEQUENCE [LARGE SCALE GENOMIC DNA]</scope>
    <source>
        <strain evidence="12 13">B4</strain>
    </source>
</reference>
<dbReference type="Pfam" id="PF02866">
    <property type="entry name" value="Ldh_1_C"/>
    <property type="match status" value="1"/>
</dbReference>
<feature type="binding site" evidence="7">
    <location>
        <position position="42"/>
    </location>
    <ligand>
        <name>NAD(+)</name>
        <dbReference type="ChEBI" id="CHEBI:57540"/>
    </ligand>
</feature>
<evidence type="ECO:0000259" key="10">
    <source>
        <dbReference type="Pfam" id="PF00056"/>
    </source>
</evidence>
<evidence type="ECO:0000256" key="5">
    <source>
        <dbReference type="ARBA" id="ARBA00023027"/>
    </source>
</evidence>
<evidence type="ECO:0000256" key="7">
    <source>
        <dbReference type="HAMAP-Rule" id="MF_00488"/>
    </source>
</evidence>
<comment type="caution">
    <text evidence="7">Lacks conserved residue(s) required for the propagation of feature annotation.</text>
</comment>
<feature type="binding site" evidence="7 9">
    <location>
        <position position="37"/>
    </location>
    <ligand>
        <name>NAD(+)</name>
        <dbReference type="ChEBI" id="CHEBI:57540"/>
    </ligand>
</feature>
<organism evidence="12 13">
    <name type="scientific">Pelosinus fermentans B4</name>
    <dbReference type="NCBI Taxonomy" id="1149862"/>
    <lineage>
        <taxon>Bacteria</taxon>
        <taxon>Bacillati</taxon>
        <taxon>Bacillota</taxon>
        <taxon>Negativicutes</taxon>
        <taxon>Selenomonadales</taxon>
        <taxon>Sporomusaceae</taxon>
        <taxon>Pelosinus</taxon>
    </lineage>
</organism>
<feature type="active site" description="Proton acceptor" evidence="7 8">
    <location>
        <position position="182"/>
    </location>
</feature>
<comment type="similarity">
    <text evidence="2 7">Belongs to the LDH/MDH superfamily. LDH family.</text>
</comment>
<evidence type="ECO:0000259" key="11">
    <source>
        <dbReference type="Pfam" id="PF02866"/>
    </source>
</evidence>
<keyword evidence="5 7" id="KW-0520">NAD</keyword>
<evidence type="ECO:0000256" key="8">
    <source>
        <dbReference type="PIRSR" id="PIRSR000102-1"/>
    </source>
</evidence>
<dbReference type="OrthoDB" id="9802969at2"/>
<evidence type="ECO:0000256" key="4">
    <source>
        <dbReference type="ARBA" id="ARBA00023002"/>
    </source>
</evidence>
<dbReference type="PROSITE" id="PS00064">
    <property type="entry name" value="L_LDH"/>
    <property type="match status" value="1"/>
</dbReference>
<keyword evidence="13" id="KW-1185">Reference proteome</keyword>
<comment type="pathway">
    <text evidence="1 7">Fermentation; pyruvate fermentation to lactate; (S)-lactate from pyruvate: step 1/1.</text>
</comment>
<name>I9L5I6_9FIRM</name>
<dbReference type="InterPro" id="IPR001557">
    <property type="entry name" value="L-lactate/malate_DH"/>
</dbReference>
<feature type="binding site" evidence="9">
    <location>
        <position position="102"/>
    </location>
    <ligand>
        <name>NAD(+)</name>
        <dbReference type="ChEBI" id="CHEBI:57540"/>
    </ligand>
</feature>
<dbReference type="UniPathway" id="UPA00554">
    <property type="reaction ID" value="UER00611"/>
</dbReference>
<dbReference type="SUPFAM" id="SSF51735">
    <property type="entry name" value="NAD(P)-binding Rossmann-fold domains"/>
    <property type="match status" value="1"/>
</dbReference>
<comment type="function">
    <text evidence="7">Catalyzes the conversion of lactate to pyruvate.</text>
</comment>
<dbReference type="PATRIC" id="fig|1149862.3.peg.4191"/>
<dbReference type="InterPro" id="IPR001236">
    <property type="entry name" value="Lactate/malate_DH_N"/>
</dbReference>
<feature type="binding site" evidence="7 9">
    <location>
        <begin position="125"/>
        <end position="127"/>
    </location>
    <ligand>
        <name>NAD(+)</name>
        <dbReference type="ChEBI" id="CHEBI:57540"/>
    </ligand>
</feature>
<dbReference type="InterPro" id="IPR018177">
    <property type="entry name" value="L-lactate_DH_AS"/>
</dbReference>
<feature type="domain" description="Lactate/malate dehydrogenase C-terminal" evidence="11">
    <location>
        <begin position="152"/>
        <end position="316"/>
    </location>
</feature>
<dbReference type="InterPro" id="IPR036291">
    <property type="entry name" value="NAD(P)-bd_dom_sf"/>
</dbReference>
<dbReference type="InterPro" id="IPR015955">
    <property type="entry name" value="Lactate_DH/Glyco_Ohase_4_C"/>
</dbReference>
<feature type="binding site" evidence="7">
    <location>
        <position position="175"/>
    </location>
    <ligand>
        <name>beta-D-fructose 1,6-bisphosphate</name>
        <dbReference type="ChEBI" id="CHEBI:32966"/>
        <note>allosteric activator</note>
    </ligand>
</feature>
<dbReference type="AlphaFoldDB" id="I9L5I6"/>
<feature type="modified residue" description="Phosphotyrosine" evidence="7">
    <location>
        <position position="227"/>
    </location>
</feature>
<feature type="binding site" evidence="7">
    <location>
        <position position="150"/>
    </location>
    <ligand>
        <name>NAD(+)</name>
        <dbReference type="ChEBI" id="CHEBI:57540"/>
    </ligand>
</feature>
<dbReference type="Pfam" id="PF00056">
    <property type="entry name" value="Ldh_1_N"/>
    <property type="match status" value="1"/>
</dbReference>
<comment type="caution">
    <text evidence="12">The sequence shown here is derived from an EMBL/GenBank/DDBJ whole genome shotgun (WGS) entry which is preliminary data.</text>
</comment>
<feature type="binding site" evidence="9">
    <location>
        <begin position="12"/>
        <end position="17"/>
    </location>
    <ligand>
        <name>NAD(+)</name>
        <dbReference type="ChEBI" id="CHEBI:57540"/>
    </ligand>
</feature>
<dbReference type="PANTHER" id="PTHR43128:SF16">
    <property type="entry name" value="L-LACTATE DEHYDROGENASE"/>
    <property type="match status" value="1"/>
</dbReference>
<evidence type="ECO:0000313" key="13">
    <source>
        <dbReference type="Proteomes" id="UP000004324"/>
    </source>
</evidence>
<feature type="binding site" evidence="7">
    <location>
        <begin position="127"/>
        <end position="130"/>
    </location>
    <ligand>
        <name>substrate</name>
    </ligand>
</feature>
<dbReference type="Gene3D" id="3.40.50.720">
    <property type="entry name" value="NAD(P)-binding Rossmann-like Domain"/>
    <property type="match status" value="1"/>
</dbReference>
<keyword evidence="4 7" id="KW-0560">Oxidoreductase</keyword>
<dbReference type="RefSeq" id="WP_007938008.1">
    <property type="nucleotide sequence ID" value="NZ_AKVJ01000076.1"/>
</dbReference>
<evidence type="ECO:0000256" key="2">
    <source>
        <dbReference type="ARBA" id="ARBA00006054"/>
    </source>
</evidence>
<feature type="binding site" evidence="7">
    <location>
        <position position="160"/>
    </location>
    <ligand>
        <name>beta-D-fructose 1,6-bisphosphate</name>
        <dbReference type="ChEBI" id="CHEBI:32966"/>
        <note>allosteric activator</note>
    </ligand>
</feature>
<evidence type="ECO:0000256" key="1">
    <source>
        <dbReference type="ARBA" id="ARBA00004843"/>
    </source>
</evidence>
<dbReference type="Gene3D" id="3.90.110.10">
    <property type="entry name" value="Lactate dehydrogenase/glycoside hydrolase, family 4, C-terminal"/>
    <property type="match status" value="1"/>
</dbReference>
<comment type="catalytic activity">
    <reaction evidence="6 7">
        <text>(S)-lactate + NAD(+) = pyruvate + NADH + H(+)</text>
        <dbReference type="Rhea" id="RHEA:23444"/>
        <dbReference type="ChEBI" id="CHEBI:15361"/>
        <dbReference type="ChEBI" id="CHEBI:15378"/>
        <dbReference type="ChEBI" id="CHEBI:16651"/>
        <dbReference type="ChEBI" id="CHEBI:57540"/>
        <dbReference type="ChEBI" id="CHEBI:57945"/>
        <dbReference type="EC" id="1.1.1.27"/>
    </reaction>
</comment>
<dbReference type="EMBL" id="AKVJ01000076">
    <property type="protein sequence ID" value="EIW15481.1"/>
    <property type="molecule type" value="Genomic_DNA"/>
</dbReference>